<gene>
    <name evidence="2" type="ORF">DSOUD_2136</name>
</gene>
<dbReference type="RefSeq" id="WP_053550953.1">
    <property type="nucleotide sequence ID" value="NZ_CP010802.1"/>
</dbReference>
<accession>A0A0M4D390</accession>
<evidence type="ECO:0000313" key="3">
    <source>
        <dbReference type="Proteomes" id="UP000057158"/>
    </source>
</evidence>
<name>A0A0M4D390_9BACT</name>
<dbReference type="EMBL" id="CP010802">
    <property type="protein sequence ID" value="ALC16901.1"/>
    <property type="molecule type" value="Genomic_DNA"/>
</dbReference>
<sequence length="136" mass="14597">MKRILATFSLLAAALLLLGMGDLGGAPAGSVPQTAENLHAVVTDRSGIRTDLSQFSMDGTLFIEGNRGSGKLTVDFKKIAAVDFGQVSGDRVAVTLELKDGEKLDLMILRRALFYGDTGYGAFKISARDMQRIEFP</sequence>
<dbReference type="PATRIC" id="fig|1603606.3.peg.2309"/>
<protein>
    <submittedName>
        <fullName evidence="2">Uncharacterized protein</fullName>
    </submittedName>
</protein>
<dbReference type="STRING" id="1603606.DSOUD_2136"/>
<dbReference type="AlphaFoldDB" id="A0A0M4D390"/>
<feature type="signal peptide" evidence="1">
    <location>
        <begin position="1"/>
        <end position="28"/>
    </location>
</feature>
<dbReference type="Proteomes" id="UP000057158">
    <property type="component" value="Chromosome"/>
</dbReference>
<proteinExistence type="predicted"/>
<evidence type="ECO:0000313" key="2">
    <source>
        <dbReference type="EMBL" id="ALC16901.1"/>
    </source>
</evidence>
<evidence type="ECO:0000256" key="1">
    <source>
        <dbReference type="SAM" id="SignalP"/>
    </source>
</evidence>
<reference evidence="2 3" key="1">
    <citation type="submission" date="2015-07" db="EMBL/GenBank/DDBJ databases">
        <title>Isolation and Genomic Characterization of a Novel Halophilic Metal-Reducing Deltaproteobacterium from the Deep Subsurface.</title>
        <authorList>
            <person name="Badalamenti J.P."/>
            <person name="Summers Z.M."/>
            <person name="Gralnick J.A."/>
            <person name="Bond D.R."/>
        </authorList>
    </citation>
    <scope>NUCLEOTIDE SEQUENCE [LARGE SCALE GENOMIC DNA]</scope>
    <source>
        <strain evidence="2 3">WTL</strain>
    </source>
</reference>
<organism evidence="2 3">
    <name type="scientific">Desulfuromonas soudanensis</name>
    <dbReference type="NCBI Taxonomy" id="1603606"/>
    <lineage>
        <taxon>Bacteria</taxon>
        <taxon>Pseudomonadati</taxon>
        <taxon>Thermodesulfobacteriota</taxon>
        <taxon>Desulfuromonadia</taxon>
        <taxon>Desulfuromonadales</taxon>
        <taxon>Desulfuromonadaceae</taxon>
        <taxon>Desulfuromonas</taxon>
    </lineage>
</organism>
<dbReference type="OrthoDB" id="5402325at2"/>
<keyword evidence="3" id="KW-1185">Reference proteome</keyword>
<dbReference type="KEGG" id="des:DSOUD_2136"/>
<feature type="chain" id="PRO_5005791800" evidence="1">
    <location>
        <begin position="29"/>
        <end position="136"/>
    </location>
</feature>
<keyword evidence="1" id="KW-0732">Signal</keyword>